<evidence type="ECO:0000313" key="3">
    <source>
        <dbReference type="Proteomes" id="UP000230750"/>
    </source>
</evidence>
<feature type="binding site" description="axial binding residue" evidence="1">
    <location>
        <position position="148"/>
    </location>
    <ligand>
        <name>heme b</name>
        <dbReference type="ChEBI" id="CHEBI:60344"/>
    </ligand>
    <ligandPart>
        <name>Fe</name>
        <dbReference type="ChEBI" id="CHEBI:18248"/>
    </ligandPart>
</feature>
<dbReference type="GO" id="GO:0006979">
    <property type="term" value="P:response to oxidative stress"/>
    <property type="evidence" value="ECO:0007669"/>
    <property type="project" value="InterPro"/>
</dbReference>
<dbReference type="AlphaFoldDB" id="A0A2G8LJY9"/>
<dbReference type="GO" id="GO:0020037">
    <property type="term" value="F:heme binding"/>
    <property type="evidence" value="ECO:0007669"/>
    <property type="project" value="InterPro"/>
</dbReference>
<dbReference type="InterPro" id="IPR010255">
    <property type="entry name" value="Haem_peroxidase_sf"/>
</dbReference>
<sequence length="369" mass="40945">MGQLKVDLSPIDQGHLPVLPPDETNTDCFILTDVNLCGKGGDLRAAEQPGLTSIHTLLVREHNRVANELSTLNAARTDEQLYQETRKIVNAMYQHIIYNEFLPIILGKDLMQDYDLNVGLTSPYLGYDSTIDATIGNVFATAAFRFGHSFVPASLKRVNSAFVEYDPIFTREAFFNATYVFDFVNGGLDAILLGMIDEQLLKIDRHFSKDILHFLFASTDASNVNDIDAFIGLVTEEPIVGAAVGPTAGCIIAHQFHALKYGDRFWYEDTMGAQAFSSAQLEEIRKSTYARLLCDNIATMGTVQPYAFLMEPTTVGPTDYNSFVEFSRNEIYPHSDGSLPGFNNLRVACSNSNAIPNLDFSRMGYITLN</sequence>
<dbReference type="EMBL" id="MRZV01000053">
    <property type="protein sequence ID" value="PIK60545.1"/>
    <property type="molecule type" value="Genomic_DNA"/>
</dbReference>
<dbReference type="PROSITE" id="PS50292">
    <property type="entry name" value="PEROXIDASE_3"/>
    <property type="match status" value="1"/>
</dbReference>
<keyword evidence="2" id="KW-0560">Oxidoreductase</keyword>
<dbReference type="Pfam" id="PF03098">
    <property type="entry name" value="An_peroxidase"/>
    <property type="match status" value="2"/>
</dbReference>
<dbReference type="GO" id="GO:0004601">
    <property type="term" value="F:peroxidase activity"/>
    <property type="evidence" value="ECO:0007669"/>
    <property type="project" value="UniProtKB-KW"/>
</dbReference>
<evidence type="ECO:0000256" key="1">
    <source>
        <dbReference type="PIRSR" id="PIRSR619791-2"/>
    </source>
</evidence>
<accession>A0A2G8LJY9</accession>
<dbReference type="PANTHER" id="PTHR11475:SF143">
    <property type="entry name" value="PUTATIVE-RELATED"/>
    <property type="match status" value="1"/>
</dbReference>
<dbReference type="OrthoDB" id="823504at2759"/>
<organism evidence="2 3">
    <name type="scientific">Stichopus japonicus</name>
    <name type="common">Sea cucumber</name>
    <dbReference type="NCBI Taxonomy" id="307972"/>
    <lineage>
        <taxon>Eukaryota</taxon>
        <taxon>Metazoa</taxon>
        <taxon>Echinodermata</taxon>
        <taxon>Eleutherozoa</taxon>
        <taxon>Echinozoa</taxon>
        <taxon>Holothuroidea</taxon>
        <taxon>Aspidochirotacea</taxon>
        <taxon>Aspidochirotida</taxon>
        <taxon>Stichopodidae</taxon>
        <taxon>Apostichopus</taxon>
    </lineage>
</organism>
<evidence type="ECO:0000313" key="2">
    <source>
        <dbReference type="EMBL" id="PIK60545.1"/>
    </source>
</evidence>
<dbReference type="InterPro" id="IPR037120">
    <property type="entry name" value="Haem_peroxidase_sf_animal"/>
</dbReference>
<dbReference type="Proteomes" id="UP000230750">
    <property type="component" value="Unassembled WGS sequence"/>
</dbReference>
<keyword evidence="2" id="KW-0575">Peroxidase</keyword>
<dbReference type="PANTHER" id="PTHR11475">
    <property type="entry name" value="OXIDASE/PEROXIDASE"/>
    <property type="match status" value="1"/>
</dbReference>
<dbReference type="Gene3D" id="1.10.640.10">
    <property type="entry name" value="Haem peroxidase domain superfamily, animal type"/>
    <property type="match status" value="2"/>
</dbReference>
<dbReference type="GO" id="GO:0046872">
    <property type="term" value="F:metal ion binding"/>
    <property type="evidence" value="ECO:0007669"/>
    <property type="project" value="UniProtKB-KW"/>
</dbReference>
<gene>
    <name evidence="2" type="ORF">BSL78_02481</name>
</gene>
<comment type="caution">
    <text evidence="2">The sequence shown here is derived from an EMBL/GenBank/DDBJ whole genome shotgun (WGS) entry which is preliminary data.</text>
</comment>
<dbReference type="STRING" id="307972.A0A2G8LJY9"/>
<keyword evidence="3" id="KW-1185">Reference proteome</keyword>
<dbReference type="InterPro" id="IPR019791">
    <property type="entry name" value="Haem_peroxidase_animal"/>
</dbReference>
<keyword evidence="1" id="KW-0408">Iron</keyword>
<name>A0A2G8LJY9_STIJA</name>
<reference evidence="2 3" key="1">
    <citation type="journal article" date="2017" name="PLoS Biol.">
        <title>The sea cucumber genome provides insights into morphological evolution and visceral regeneration.</title>
        <authorList>
            <person name="Zhang X."/>
            <person name="Sun L."/>
            <person name="Yuan J."/>
            <person name="Sun Y."/>
            <person name="Gao Y."/>
            <person name="Zhang L."/>
            <person name="Li S."/>
            <person name="Dai H."/>
            <person name="Hamel J.F."/>
            <person name="Liu C."/>
            <person name="Yu Y."/>
            <person name="Liu S."/>
            <person name="Lin W."/>
            <person name="Guo K."/>
            <person name="Jin S."/>
            <person name="Xu P."/>
            <person name="Storey K.B."/>
            <person name="Huan P."/>
            <person name="Zhang T."/>
            <person name="Zhou Y."/>
            <person name="Zhang J."/>
            <person name="Lin C."/>
            <person name="Li X."/>
            <person name="Xing L."/>
            <person name="Huo D."/>
            <person name="Sun M."/>
            <person name="Wang L."/>
            <person name="Mercier A."/>
            <person name="Li F."/>
            <person name="Yang H."/>
            <person name="Xiang J."/>
        </authorList>
    </citation>
    <scope>NUCLEOTIDE SEQUENCE [LARGE SCALE GENOMIC DNA]</scope>
    <source>
        <strain evidence="2">Shaxun</strain>
        <tissue evidence="2">Muscle</tissue>
    </source>
</reference>
<keyword evidence="1" id="KW-0479">Metal-binding</keyword>
<proteinExistence type="predicted"/>
<keyword evidence="1" id="KW-0349">Heme</keyword>
<dbReference type="SUPFAM" id="SSF48113">
    <property type="entry name" value="Heme-dependent peroxidases"/>
    <property type="match status" value="1"/>
</dbReference>
<dbReference type="PRINTS" id="PR00457">
    <property type="entry name" value="ANPEROXIDASE"/>
</dbReference>
<protein>
    <submittedName>
        <fullName evidence="2">Ovoperoxidase</fullName>
    </submittedName>
</protein>